<organism evidence="2 3">
    <name type="scientific">Breznakia pachnodae</name>
    <dbReference type="NCBI Taxonomy" id="265178"/>
    <lineage>
        <taxon>Bacteria</taxon>
        <taxon>Bacillati</taxon>
        <taxon>Bacillota</taxon>
        <taxon>Erysipelotrichia</taxon>
        <taxon>Erysipelotrichales</taxon>
        <taxon>Erysipelotrichaceae</taxon>
        <taxon>Breznakia</taxon>
    </lineage>
</organism>
<proteinExistence type="predicted"/>
<protein>
    <submittedName>
        <fullName evidence="2">Competence protein ComEA</fullName>
    </submittedName>
</protein>
<dbReference type="EMBL" id="JAUSUR010000008">
    <property type="protein sequence ID" value="MDQ0362894.1"/>
    <property type="molecule type" value="Genomic_DNA"/>
</dbReference>
<sequence>MKSFIVVLVFVFIFLNQNTYIDLKQFKRTSVTVEIKGEVTTPGIYELDYNAKVKDLIDQSGGLLDTADISGINQSKNLRNQDVIVIEKKQEQNKVSINGASLDQLCSIPGVGPSTAQKIIDYREEFGPFQTIEDIQKVAGIKEKTYLKMKDYIRL</sequence>
<evidence type="ECO:0000259" key="1">
    <source>
        <dbReference type="SMART" id="SM00278"/>
    </source>
</evidence>
<feature type="domain" description="Helix-hairpin-helix DNA-binding motif class 1" evidence="1">
    <location>
        <begin position="103"/>
        <end position="122"/>
    </location>
</feature>
<gene>
    <name evidence="2" type="ORF">J2S15_003655</name>
</gene>
<dbReference type="Proteomes" id="UP001230220">
    <property type="component" value="Unassembled WGS sequence"/>
</dbReference>
<dbReference type="Pfam" id="PF12836">
    <property type="entry name" value="HHH_3"/>
    <property type="match status" value="1"/>
</dbReference>
<dbReference type="InterPro" id="IPR003583">
    <property type="entry name" value="Hlx-hairpin-Hlx_DNA-bd_motif"/>
</dbReference>
<dbReference type="RefSeq" id="WP_307411093.1">
    <property type="nucleotide sequence ID" value="NZ_JAUSUR010000008.1"/>
</dbReference>
<dbReference type="InterPro" id="IPR010994">
    <property type="entry name" value="RuvA_2-like"/>
</dbReference>
<dbReference type="PANTHER" id="PTHR21180">
    <property type="entry name" value="ENDONUCLEASE/EXONUCLEASE/PHOSPHATASE FAMILY DOMAIN-CONTAINING PROTEIN 1"/>
    <property type="match status" value="1"/>
</dbReference>
<evidence type="ECO:0000313" key="2">
    <source>
        <dbReference type="EMBL" id="MDQ0362894.1"/>
    </source>
</evidence>
<dbReference type="Gene3D" id="1.10.150.280">
    <property type="entry name" value="AF1531-like domain"/>
    <property type="match status" value="1"/>
</dbReference>
<feature type="domain" description="Helix-hairpin-helix DNA-binding motif class 1" evidence="1">
    <location>
        <begin position="133"/>
        <end position="152"/>
    </location>
</feature>
<dbReference type="InterPro" id="IPR051675">
    <property type="entry name" value="Endo/Exo/Phosphatase_dom_1"/>
</dbReference>
<dbReference type="InterPro" id="IPR019554">
    <property type="entry name" value="Soluble_ligand-bd"/>
</dbReference>
<dbReference type="SMART" id="SM00278">
    <property type="entry name" value="HhH1"/>
    <property type="match status" value="2"/>
</dbReference>
<evidence type="ECO:0000313" key="3">
    <source>
        <dbReference type="Proteomes" id="UP001230220"/>
    </source>
</evidence>
<dbReference type="PANTHER" id="PTHR21180:SF32">
    <property type="entry name" value="ENDONUCLEASE_EXONUCLEASE_PHOSPHATASE FAMILY DOMAIN-CONTAINING PROTEIN 1"/>
    <property type="match status" value="1"/>
</dbReference>
<dbReference type="NCBIfam" id="TIGR00426">
    <property type="entry name" value="competence protein ComEA helix-hairpin-helix repeat region"/>
    <property type="match status" value="1"/>
</dbReference>
<dbReference type="Pfam" id="PF10531">
    <property type="entry name" value="SLBB"/>
    <property type="match status" value="1"/>
</dbReference>
<dbReference type="InterPro" id="IPR004509">
    <property type="entry name" value="Competence_ComEA_HhH"/>
</dbReference>
<dbReference type="SUPFAM" id="SSF47781">
    <property type="entry name" value="RuvA domain 2-like"/>
    <property type="match status" value="1"/>
</dbReference>
<reference evidence="2 3" key="1">
    <citation type="submission" date="2023-07" db="EMBL/GenBank/DDBJ databases">
        <title>Genomic Encyclopedia of Type Strains, Phase IV (KMG-IV): sequencing the most valuable type-strain genomes for metagenomic binning, comparative biology and taxonomic classification.</title>
        <authorList>
            <person name="Goeker M."/>
        </authorList>
    </citation>
    <scope>NUCLEOTIDE SEQUENCE [LARGE SCALE GENOMIC DNA]</scope>
    <source>
        <strain evidence="2 3">DSM 16784</strain>
    </source>
</reference>
<name>A0ABU0E7L9_9FIRM</name>
<keyword evidence="3" id="KW-1185">Reference proteome</keyword>
<accession>A0ABU0E7L9</accession>
<comment type="caution">
    <text evidence="2">The sequence shown here is derived from an EMBL/GenBank/DDBJ whole genome shotgun (WGS) entry which is preliminary data.</text>
</comment>